<organism evidence="2 3">
    <name type="scientific">Kribbella aluminosa</name>
    <dbReference type="NCBI Taxonomy" id="416017"/>
    <lineage>
        <taxon>Bacteria</taxon>
        <taxon>Bacillati</taxon>
        <taxon>Actinomycetota</taxon>
        <taxon>Actinomycetes</taxon>
        <taxon>Propionibacteriales</taxon>
        <taxon>Kribbellaceae</taxon>
        <taxon>Kribbella</taxon>
    </lineage>
</organism>
<evidence type="ECO:0000256" key="1">
    <source>
        <dbReference type="SAM" id="MobiDB-lite"/>
    </source>
</evidence>
<evidence type="ECO:0000313" key="2">
    <source>
        <dbReference type="EMBL" id="MBP2349210.1"/>
    </source>
</evidence>
<dbReference type="Proteomes" id="UP000755585">
    <property type="component" value="Unassembled WGS sequence"/>
</dbReference>
<accession>A0ABS4UC47</accession>
<dbReference type="RefSeq" id="WP_209692410.1">
    <property type="nucleotide sequence ID" value="NZ_BAAAVU010000028.1"/>
</dbReference>
<sequence>MTPAVASPHRRTLKASRTTPAARRQPPALTAQPDAWRDPCRTASNWVSINGSDVRRLIDTATAALREGLTVSIRRGRSQYVRDEQEQADHLTDMLEVFTEQGFLGASPYTFISPVAPHRPQRPPP</sequence>
<evidence type="ECO:0000313" key="3">
    <source>
        <dbReference type="Proteomes" id="UP000755585"/>
    </source>
</evidence>
<keyword evidence="3" id="KW-1185">Reference proteome</keyword>
<reference evidence="2 3" key="1">
    <citation type="submission" date="2021-03" db="EMBL/GenBank/DDBJ databases">
        <title>Sequencing the genomes of 1000 actinobacteria strains.</title>
        <authorList>
            <person name="Klenk H.-P."/>
        </authorList>
    </citation>
    <scope>NUCLEOTIDE SEQUENCE [LARGE SCALE GENOMIC DNA]</scope>
    <source>
        <strain evidence="2 3">DSM 18824</strain>
    </source>
</reference>
<comment type="caution">
    <text evidence="2">The sequence shown here is derived from an EMBL/GenBank/DDBJ whole genome shotgun (WGS) entry which is preliminary data.</text>
</comment>
<proteinExistence type="predicted"/>
<feature type="region of interest" description="Disordered" evidence="1">
    <location>
        <begin position="1"/>
        <end position="37"/>
    </location>
</feature>
<dbReference type="EMBL" id="JAGINT010000001">
    <property type="protein sequence ID" value="MBP2349210.1"/>
    <property type="molecule type" value="Genomic_DNA"/>
</dbReference>
<protein>
    <submittedName>
        <fullName evidence="2">Uncharacterized protein</fullName>
    </submittedName>
</protein>
<gene>
    <name evidence="2" type="ORF">JOF29_000293</name>
</gene>
<name>A0ABS4UC47_9ACTN</name>